<dbReference type="GO" id="GO:0051536">
    <property type="term" value="F:iron-sulfur cluster binding"/>
    <property type="evidence" value="ECO:0007669"/>
    <property type="project" value="InterPro"/>
</dbReference>
<comment type="function">
    <text evidence="1">May be involved in the formation or repair of [Fe-S] clusters present in iron-sulfur proteins.</text>
</comment>
<comment type="caution">
    <text evidence="3">The sequence shown here is derived from an EMBL/GenBank/DDBJ whole genome shotgun (WGS) entry which is preliminary data.</text>
</comment>
<dbReference type="Gene3D" id="3.30.300.130">
    <property type="entry name" value="Fe-S cluster assembly (FSCA)"/>
    <property type="match status" value="1"/>
</dbReference>
<gene>
    <name evidence="3" type="ORF">Pka01_21690</name>
</gene>
<dbReference type="RefSeq" id="WP_203882510.1">
    <property type="nucleotide sequence ID" value="NZ_BAABHH010000009.1"/>
</dbReference>
<feature type="domain" description="NIF system FeS cluster assembly NifU C-terminal" evidence="2">
    <location>
        <begin position="8"/>
        <end position="73"/>
    </location>
</feature>
<reference evidence="3 4" key="1">
    <citation type="submission" date="2021-01" db="EMBL/GenBank/DDBJ databases">
        <title>Whole genome shotgun sequence of Planotetraspora kaengkrachanensis NBRC 104272.</title>
        <authorList>
            <person name="Komaki H."/>
            <person name="Tamura T."/>
        </authorList>
    </citation>
    <scope>NUCLEOTIDE SEQUENCE [LARGE SCALE GENOMIC DNA]</scope>
    <source>
        <strain evidence="3 4">NBRC 104272</strain>
    </source>
</reference>
<dbReference type="InterPro" id="IPR034904">
    <property type="entry name" value="FSCA_dom_sf"/>
</dbReference>
<name>A0A8J3LVD2_9ACTN</name>
<keyword evidence="4" id="KW-1185">Reference proteome</keyword>
<dbReference type="GO" id="GO:0016226">
    <property type="term" value="P:iron-sulfur cluster assembly"/>
    <property type="evidence" value="ECO:0007669"/>
    <property type="project" value="InterPro"/>
</dbReference>
<evidence type="ECO:0000256" key="1">
    <source>
        <dbReference type="ARBA" id="ARBA00049958"/>
    </source>
</evidence>
<dbReference type="Proteomes" id="UP000630097">
    <property type="component" value="Unassembled WGS sequence"/>
</dbReference>
<dbReference type="AlphaFoldDB" id="A0A8J3LVD2"/>
<evidence type="ECO:0000313" key="3">
    <source>
        <dbReference type="EMBL" id="GIG79042.1"/>
    </source>
</evidence>
<proteinExistence type="predicted"/>
<dbReference type="GO" id="GO:0005506">
    <property type="term" value="F:iron ion binding"/>
    <property type="evidence" value="ECO:0007669"/>
    <property type="project" value="InterPro"/>
</dbReference>
<accession>A0A8J3LVD2</accession>
<sequence>MSAREDLEKALDGLRQGFQADGADLKVESATESQLTLRLVGGDKTCWECIIPPHQLRELISSVLQDSVPSIETIDLIDPRTGS</sequence>
<dbReference type="Pfam" id="PF01106">
    <property type="entry name" value="NifU"/>
    <property type="match status" value="1"/>
</dbReference>
<dbReference type="InterPro" id="IPR001075">
    <property type="entry name" value="NIF_FeS_clus_asmbl_NifU_C"/>
</dbReference>
<organism evidence="3 4">
    <name type="scientific">Planotetraspora kaengkrachanensis</name>
    <dbReference type="NCBI Taxonomy" id="575193"/>
    <lineage>
        <taxon>Bacteria</taxon>
        <taxon>Bacillati</taxon>
        <taxon>Actinomycetota</taxon>
        <taxon>Actinomycetes</taxon>
        <taxon>Streptosporangiales</taxon>
        <taxon>Streptosporangiaceae</taxon>
        <taxon>Planotetraspora</taxon>
    </lineage>
</organism>
<dbReference type="EMBL" id="BONV01000006">
    <property type="protein sequence ID" value="GIG79042.1"/>
    <property type="molecule type" value="Genomic_DNA"/>
</dbReference>
<dbReference type="SUPFAM" id="SSF117916">
    <property type="entry name" value="Fe-S cluster assembly (FSCA) domain-like"/>
    <property type="match status" value="1"/>
</dbReference>
<evidence type="ECO:0000313" key="4">
    <source>
        <dbReference type="Proteomes" id="UP000630097"/>
    </source>
</evidence>
<protein>
    <recommendedName>
        <fullName evidence="2">NIF system FeS cluster assembly NifU C-terminal domain-containing protein</fullName>
    </recommendedName>
</protein>
<evidence type="ECO:0000259" key="2">
    <source>
        <dbReference type="Pfam" id="PF01106"/>
    </source>
</evidence>